<feature type="compositionally biased region" description="Pro residues" evidence="1">
    <location>
        <begin position="63"/>
        <end position="72"/>
    </location>
</feature>
<dbReference type="EMBL" id="CAMXCT010004716">
    <property type="protein sequence ID" value="CAI4010107.1"/>
    <property type="molecule type" value="Genomic_DNA"/>
</dbReference>
<evidence type="ECO:0000313" key="4">
    <source>
        <dbReference type="Proteomes" id="UP001152797"/>
    </source>
</evidence>
<feature type="region of interest" description="Disordered" evidence="1">
    <location>
        <begin position="47"/>
        <end position="120"/>
    </location>
</feature>
<organism evidence="2">
    <name type="scientific">Cladocopium goreaui</name>
    <dbReference type="NCBI Taxonomy" id="2562237"/>
    <lineage>
        <taxon>Eukaryota</taxon>
        <taxon>Sar</taxon>
        <taxon>Alveolata</taxon>
        <taxon>Dinophyceae</taxon>
        <taxon>Suessiales</taxon>
        <taxon>Symbiodiniaceae</taxon>
        <taxon>Cladocopium</taxon>
    </lineage>
</organism>
<reference evidence="2" key="1">
    <citation type="submission" date="2022-10" db="EMBL/GenBank/DDBJ databases">
        <authorList>
            <person name="Chen Y."/>
            <person name="Dougan E. K."/>
            <person name="Chan C."/>
            <person name="Rhodes N."/>
            <person name="Thang M."/>
        </authorList>
    </citation>
    <scope>NUCLEOTIDE SEQUENCE</scope>
</reference>
<evidence type="ECO:0000313" key="2">
    <source>
        <dbReference type="EMBL" id="CAI4010107.1"/>
    </source>
</evidence>
<dbReference type="AlphaFoldDB" id="A0A9P1GGX2"/>
<name>A0A9P1GGX2_9DINO</name>
<dbReference type="EMBL" id="CAMXCT020004716">
    <property type="protein sequence ID" value="CAL1163482.1"/>
    <property type="molecule type" value="Genomic_DNA"/>
</dbReference>
<dbReference type="Proteomes" id="UP001152797">
    <property type="component" value="Unassembled WGS sequence"/>
</dbReference>
<accession>A0A9P1GGX2</accession>
<keyword evidence="4" id="KW-1185">Reference proteome</keyword>
<protein>
    <submittedName>
        <fullName evidence="2">Uncharacterized protein</fullName>
    </submittedName>
</protein>
<sequence length="180" mass="20251">METVWAPWNNEQTARLKVEFGQTHESLKAQALETKLKEAEAKLEKWQEWWHHGGSNDLVEGPPSCPPPPPKAAQPGQGLKRPRIDEATYHKAGVLPPPPPPVPGSTEKPERASGSKGDTEKVSYSWKSRCVALVASLEMKLPVRMGYLVNKFKENEQFMGMLNLHKEAMERFGTDAKYDY</sequence>
<feature type="compositionally biased region" description="Basic and acidic residues" evidence="1">
    <location>
        <begin position="107"/>
        <end position="120"/>
    </location>
</feature>
<comment type="caution">
    <text evidence="2">The sequence shown here is derived from an EMBL/GenBank/DDBJ whole genome shotgun (WGS) entry which is preliminary data.</text>
</comment>
<gene>
    <name evidence="2" type="ORF">C1SCF055_LOCUS35408</name>
</gene>
<dbReference type="EMBL" id="CAMXCT030004716">
    <property type="protein sequence ID" value="CAL4797419.1"/>
    <property type="molecule type" value="Genomic_DNA"/>
</dbReference>
<evidence type="ECO:0000256" key="1">
    <source>
        <dbReference type="SAM" id="MobiDB-lite"/>
    </source>
</evidence>
<reference evidence="3" key="2">
    <citation type="submission" date="2024-04" db="EMBL/GenBank/DDBJ databases">
        <authorList>
            <person name="Chen Y."/>
            <person name="Shah S."/>
            <person name="Dougan E. K."/>
            <person name="Thang M."/>
            <person name="Chan C."/>
        </authorList>
    </citation>
    <scope>NUCLEOTIDE SEQUENCE [LARGE SCALE GENOMIC DNA]</scope>
</reference>
<evidence type="ECO:0000313" key="3">
    <source>
        <dbReference type="EMBL" id="CAL1163482.1"/>
    </source>
</evidence>
<dbReference type="OrthoDB" id="410564at2759"/>
<proteinExistence type="predicted"/>